<accession>A0A1H7H2N2</accession>
<feature type="signal peptide" evidence="1">
    <location>
        <begin position="1"/>
        <end position="27"/>
    </location>
</feature>
<evidence type="ECO:0000256" key="1">
    <source>
        <dbReference type="SAM" id="SignalP"/>
    </source>
</evidence>
<organism evidence="2 3">
    <name type="scientific">Nitrosovibrio tenuis</name>
    <dbReference type="NCBI Taxonomy" id="1233"/>
    <lineage>
        <taxon>Bacteria</taxon>
        <taxon>Pseudomonadati</taxon>
        <taxon>Pseudomonadota</taxon>
        <taxon>Betaproteobacteria</taxon>
        <taxon>Nitrosomonadales</taxon>
        <taxon>Nitrosomonadaceae</taxon>
        <taxon>Nitrosovibrio</taxon>
    </lineage>
</organism>
<dbReference type="STRING" id="1233.SAMN05216387_101457"/>
<feature type="chain" id="PRO_5011479908" description="Lysozyme inhibitor LprI N-terminal domain-containing protein" evidence="1">
    <location>
        <begin position="28"/>
        <end position="146"/>
    </location>
</feature>
<evidence type="ECO:0008006" key="4">
    <source>
        <dbReference type="Google" id="ProtNLM"/>
    </source>
</evidence>
<proteinExistence type="predicted"/>
<dbReference type="AlphaFoldDB" id="A0A1H7H2N2"/>
<gene>
    <name evidence="2" type="ORF">SAMN05216387_101457</name>
</gene>
<evidence type="ECO:0000313" key="2">
    <source>
        <dbReference type="EMBL" id="SEK44653.1"/>
    </source>
</evidence>
<dbReference type="Proteomes" id="UP000198620">
    <property type="component" value="Unassembled WGS sequence"/>
</dbReference>
<keyword evidence="1" id="KW-0732">Signal</keyword>
<evidence type="ECO:0000313" key="3">
    <source>
        <dbReference type="Proteomes" id="UP000198620"/>
    </source>
</evidence>
<sequence length="146" mass="16586">MYYHMKINLVKALLLSSAIFAGLPVLAQQSATTVSSKIDVLCIQSAIDTRDTTLANMVSDWSSSTKNALEARRDALKGSWSISDYKTRRLAQRKAWSDYRKVLRSANTTKTKERSRTWKKFEHDRRQCEGAYSPEMTTGSTYDAHL</sequence>
<dbReference type="EMBL" id="FOBH01000001">
    <property type="protein sequence ID" value="SEK44653.1"/>
    <property type="molecule type" value="Genomic_DNA"/>
</dbReference>
<keyword evidence="3" id="KW-1185">Reference proteome</keyword>
<reference evidence="2 3" key="1">
    <citation type="submission" date="2016-10" db="EMBL/GenBank/DDBJ databases">
        <authorList>
            <person name="de Groot N.N."/>
        </authorList>
    </citation>
    <scope>NUCLEOTIDE SEQUENCE [LARGE SCALE GENOMIC DNA]</scope>
    <source>
        <strain evidence="2 3">Nv1</strain>
    </source>
</reference>
<name>A0A1H7H2N2_9PROT</name>
<protein>
    <recommendedName>
        <fullName evidence="4">Lysozyme inhibitor LprI N-terminal domain-containing protein</fullName>
    </recommendedName>
</protein>